<dbReference type="EMBL" id="AP025314">
    <property type="protein sequence ID" value="BDD11264.1"/>
    <property type="molecule type" value="Genomic_DNA"/>
</dbReference>
<dbReference type="Pfam" id="PF09962">
    <property type="entry name" value="DUF2196"/>
    <property type="match status" value="1"/>
</dbReference>
<dbReference type="PANTHER" id="PTHR40069:SF1">
    <property type="entry name" value="YWBE PROTEIN"/>
    <property type="match status" value="1"/>
</dbReference>
<evidence type="ECO:0000313" key="2">
    <source>
        <dbReference type="Proteomes" id="UP001348817"/>
    </source>
</evidence>
<dbReference type="Proteomes" id="UP001348817">
    <property type="component" value="Chromosome"/>
</dbReference>
<dbReference type="InterPro" id="IPR019240">
    <property type="entry name" value="DUF2196"/>
</dbReference>
<evidence type="ECO:0008006" key="3">
    <source>
        <dbReference type="Google" id="ProtNLM"/>
    </source>
</evidence>
<sequence>MLQRPKLLFQRRRHYLSEKYRTMDGKKRSNIKPGLRVNIVLKQDQRTGKLTEGIVKDLLTKSGTHPHGIKVRLESGEVGRVKEILD</sequence>
<proteinExistence type="predicted"/>
<keyword evidence="2" id="KW-1185">Reference proteome</keyword>
<dbReference type="PANTHER" id="PTHR40069">
    <property type="entry name" value="YWBE PROTEIN"/>
    <property type="match status" value="1"/>
</dbReference>
<organism evidence="1 2">
    <name type="scientific">Fulvitalea axinellae</name>
    <dbReference type="NCBI Taxonomy" id="1182444"/>
    <lineage>
        <taxon>Bacteria</taxon>
        <taxon>Pseudomonadati</taxon>
        <taxon>Bacteroidota</taxon>
        <taxon>Cytophagia</taxon>
        <taxon>Cytophagales</taxon>
        <taxon>Persicobacteraceae</taxon>
        <taxon>Fulvitalea</taxon>
    </lineage>
</organism>
<protein>
    <recommendedName>
        <fullName evidence="3">YwbE family protein</fullName>
    </recommendedName>
</protein>
<dbReference type="NCBIfam" id="TIGR03833">
    <property type="entry name" value="YwbE family protein"/>
    <property type="match status" value="1"/>
</dbReference>
<name>A0AAU9CGG3_9BACT</name>
<gene>
    <name evidence="1" type="ORF">FUAX_36960</name>
</gene>
<reference evidence="1 2" key="1">
    <citation type="submission" date="2021-12" db="EMBL/GenBank/DDBJ databases">
        <title>Genome sequencing of bacteria with rrn-lacking chromosome and rrn-plasmid.</title>
        <authorList>
            <person name="Anda M."/>
            <person name="Iwasaki W."/>
        </authorList>
    </citation>
    <scope>NUCLEOTIDE SEQUENCE [LARGE SCALE GENOMIC DNA]</scope>
    <source>
        <strain evidence="1 2">DSM 100852</strain>
    </source>
</reference>
<accession>A0AAU9CGG3</accession>
<dbReference type="KEGG" id="fax:FUAX_36960"/>
<evidence type="ECO:0000313" key="1">
    <source>
        <dbReference type="EMBL" id="BDD11264.1"/>
    </source>
</evidence>
<dbReference type="AlphaFoldDB" id="A0AAU9CGG3"/>